<name>A0A254TCW7_9BURK</name>
<keyword evidence="2" id="KW-0813">Transport</keyword>
<dbReference type="GO" id="GO:0006865">
    <property type="term" value="P:amino acid transport"/>
    <property type="evidence" value="ECO:0007669"/>
    <property type="project" value="TreeGrafter"/>
</dbReference>
<sequence>MKISRLIAASIATMGLASFAGNVHAQTLKKVAESNKITVSYREAAVPFSYLIGTRKPVGFAVDITEAVIDDVRAKLRKPNLEVAWMPVTGQTRIPLLVNGTYDLECGSTTNTAARGKEVSFSTSYFYTGTRVLVKKDAGIRSYADLARKTVATPAGSTNEKVIRKYSDDHGLDIQIAPGKDYGEAFSLVEGGRAAALALDDVLLFGLRANSRDPASLDIVGDPLQVEPYGCMVRKDDPEFKKLVDGTIARLMKSGEFARLYAKWFEGPIPPKGVRLDMPMSEQLKANLKARSDQPAM</sequence>
<feature type="domain" description="Solute-binding protein family 3/N-terminal" evidence="5">
    <location>
        <begin position="36"/>
        <end position="268"/>
    </location>
</feature>
<reference evidence="6 7" key="1">
    <citation type="submission" date="2016-02" db="EMBL/GenBank/DDBJ databases">
        <authorList>
            <person name="Wen L."/>
            <person name="He K."/>
            <person name="Yang H."/>
        </authorList>
    </citation>
    <scope>NUCLEOTIDE SEQUENCE [LARGE SCALE GENOMIC DNA]</scope>
    <source>
        <strain evidence="6 7">TSA40</strain>
    </source>
</reference>
<dbReference type="PANTHER" id="PTHR30085:SF2">
    <property type="entry name" value="GLUTAMATE_ASPARTATE IMPORT SOLUTE-BINDING PROTEIN"/>
    <property type="match status" value="1"/>
</dbReference>
<dbReference type="Gene3D" id="3.40.190.10">
    <property type="entry name" value="Periplasmic binding protein-like II"/>
    <property type="match status" value="2"/>
</dbReference>
<evidence type="ECO:0000256" key="3">
    <source>
        <dbReference type="ARBA" id="ARBA00022729"/>
    </source>
</evidence>
<accession>A0A254TCW7</accession>
<keyword evidence="3 4" id="KW-0732">Signal</keyword>
<dbReference type="GO" id="GO:0005576">
    <property type="term" value="C:extracellular region"/>
    <property type="evidence" value="ECO:0007669"/>
    <property type="project" value="TreeGrafter"/>
</dbReference>
<feature type="chain" id="PRO_5012242469" evidence="4">
    <location>
        <begin position="26"/>
        <end position="297"/>
    </location>
</feature>
<dbReference type="EMBL" id="LSTO01000001">
    <property type="protein sequence ID" value="OWW20496.1"/>
    <property type="molecule type" value="Genomic_DNA"/>
</dbReference>
<evidence type="ECO:0000256" key="1">
    <source>
        <dbReference type="ARBA" id="ARBA00010333"/>
    </source>
</evidence>
<dbReference type="CDD" id="cd13688">
    <property type="entry name" value="PBP2_GltI_DEBP"/>
    <property type="match status" value="1"/>
</dbReference>
<dbReference type="Pfam" id="PF00497">
    <property type="entry name" value="SBP_bac_3"/>
    <property type="match status" value="1"/>
</dbReference>
<dbReference type="InterPro" id="IPR051455">
    <property type="entry name" value="Bact_solute-bind_prot3"/>
</dbReference>
<comment type="similarity">
    <text evidence="1">Belongs to the bacterial solute-binding protein 3 family.</text>
</comment>
<comment type="caution">
    <text evidence="6">The sequence shown here is derived from an EMBL/GenBank/DDBJ whole genome shotgun (WGS) entry which is preliminary data.</text>
</comment>
<gene>
    <name evidence="6" type="ORF">AYR66_14375</name>
</gene>
<dbReference type="PANTHER" id="PTHR30085">
    <property type="entry name" value="AMINO ACID ABC TRANSPORTER PERMEASE"/>
    <property type="match status" value="1"/>
</dbReference>
<dbReference type="SUPFAM" id="SSF53850">
    <property type="entry name" value="Periplasmic binding protein-like II"/>
    <property type="match status" value="1"/>
</dbReference>
<dbReference type="SMART" id="SM00062">
    <property type="entry name" value="PBPb"/>
    <property type="match status" value="1"/>
</dbReference>
<dbReference type="Proteomes" id="UP000197535">
    <property type="component" value="Unassembled WGS sequence"/>
</dbReference>
<dbReference type="AlphaFoldDB" id="A0A254TCW7"/>
<dbReference type="RefSeq" id="WP_088707378.1">
    <property type="nucleotide sequence ID" value="NZ_LSTO01000001.1"/>
</dbReference>
<evidence type="ECO:0000259" key="5">
    <source>
        <dbReference type="SMART" id="SM00062"/>
    </source>
</evidence>
<keyword evidence="7" id="KW-1185">Reference proteome</keyword>
<protein>
    <submittedName>
        <fullName evidence="6">ABC transporter substrate-binding protein</fullName>
    </submittedName>
</protein>
<dbReference type="GO" id="GO:0030288">
    <property type="term" value="C:outer membrane-bounded periplasmic space"/>
    <property type="evidence" value="ECO:0007669"/>
    <property type="project" value="TreeGrafter"/>
</dbReference>
<evidence type="ECO:0000313" key="7">
    <source>
        <dbReference type="Proteomes" id="UP000197535"/>
    </source>
</evidence>
<proteinExistence type="inferred from homology"/>
<dbReference type="OrthoDB" id="7240770at2"/>
<evidence type="ECO:0000256" key="2">
    <source>
        <dbReference type="ARBA" id="ARBA00022448"/>
    </source>
</evidence>
<dbReference type="InterPro" id="IPR001638">
    <property type="entry name" value="Solute-binding_3/MltF_N"/>
</dbReference>
<organism evidence="6 7">
    <name type="scientific">Noviherbaspirillum denitrificans</name>
    <dbReference type="NCBI Taxonomy" id="1968433"/>
    <lineage>
        <taxon>Bacteria</taxon>
        <taxon>Pseudomonadati</taxon>
        <taxon>Pseudomonadota</taxon>
        <taxon>Betaproteobacteria</taxon>
        <taxon>Burkholderiales</taxon>
        <taxon>Oxalobacteraceae</taxon>
        <taxon>Noviherbaspirillum</taxon>
    </lineage>
</organism>
<evidence type="ECO:0000256" key="4">
    <source>
        <dbReference type="SAM" id="SignalP"/>
    </source>
</evidence>
<evidence type="ECO:0000313" key="6">
    <source>
        <dbReference type="EMBL" id="OWW20496.1"/>
    </source>
</evidence>
<feature type="signal peptide" evidence="4">
    <location>
        <begin position="1"/>
        <end position="25"/>
    </location>
</feature>